<accession>D3ZBS8</accession>
<keyword evidence="2" id="KW-0723">Serine/threonine-protein kinase</keyword>
<evidence type="ECO:0000313" key="17">
    <source>
        <dbReference type="RGD" id="1582875"/>
    </source>
</evidence>
<evidence type="ECO:0000256" key="1">
    <source>
        <dbReference type="ARBA" id="ARBA00012513"/>
    </source>
</evidence>
<feature type="compositionally biased region" description="Basic and acidic residues" evidence="12">
    <location>
        <begin position="465"/>
        <end position="478"/>
    </location>
</feature>
<dbReference type="eggNOG" id="KOG0586">
    <property type="taxonomic scope" value="Eukaryota"/>
</dbReference>
<dbReference type="SUPFAM" id="SSF56112">
    <property type="entry name" value="Protein kinase-like (PK-like)"/>
    <property type="match status" value="1"/>
</dbReference>
<dbReference type="GO" id="GO:0004674">
    <property type="term" value="F:protein serine/threonine kinase activity"/>
    <property type="evidence" value="ECO:0000318"/>
    <property type="project" value="GO_Central"/>
</dbReference>
<evidence type="ECO:0000313" key="15">
    <source>
        <dbReference type="Ensembl" id="ENSRNOP00000031231.4"/>
    </source>
</evidence>
<dbReference type="Ensembl" id="ENSRNOT00000033223.6">
    <property type="protein sequence ID" value="ENSRNOP00000031231.4"/>
    <property type="gene ID" value="ENSRNOG00000024200.6"/>
</dbReference>
<reference evidence="15" key="3">
    <citation type="submission" date="2025-09" db="UniProtKB">
        <authorList>
            <consortium name="Ensembl"/>
        </authorList>
    </citation>
    <scope>IDENTIFICATION</scope>
    <source>
        <strain evidence="15">Brown Norway</strain>
    </source>
</reference>
<dbReference type="Proteomes" id="UP000002494">
    <property type="component" value="Chromosome 8"/>
</dbReference>
<feature type="compositionally biased region" description="Polar residues" evidence="12">
    <location>
        <begin position="408"/>
        <end position="420"/>
    </location>
</feature>
<dbReference type="CTD" id="690235"/>
<evidence type="ECO:0000256" key="9">
    <source>
        <dbReference type="ARBA" id="ARBA00047899"/>
    </source>
</evidence>
<sequence length="531" mass="59672">MIFSSSIHLLKNFMKSLFLIGSIYTLLPPMSSGSEQESERLPSEGSSYTESFHSQYMILNTIGHGGYATVKLALHRLTGTPVAVKILIKKEHWCHPVTSEVDIMMSIHHPNIISLFQVIETKKKIYLIMELAEGKQLYHRIREAGQLQEDEARGIFRQLLSATGYCHARGIVHRDLKPDNIMIDTRGRIKIIDFGLATHVRPGQKLRYHCGTYAFAAPEMLLGKLYEGPKVDVWTLGVVLYCMTVGRLPFDDSNIPQLRSQVVSGKYAVPPGMSGELKDMLSLLLKVNPQHRPTIPDLLTHPWLKTGSEGFPQPSEEWIPLRPDPAVLRAMEQIGFKAQDVKDSLYQNKYNQTVACYHLLERQALQGCDNSTRPGPMNPWMAPFPSLDNPATFPQELRRRGSEPRWLGSSSNSQGSTYDQKPSYGLVKRASWPGGRLCRPLLTTPAVDLTNRISRSVPCFSSVHSRGEKNIKSTEDKSSASAEVNPVPSRAWPKRFRGWAKNIGNGLMQLCCCFPSRKKPHLGHNRVVPQK</sequence>
<evidence type="ECO:0000256" key="8">
    <source>
        <dbReference type="ARBA" id="ARBA00038181"/>
    </source>
</evidence>
<dbReference type="AGR" id="RGD:1582875"/>
<evidence type="ECO:0000259" key="14">
    <source>
        <dbReference type="PROSITE" id="PS50011"/>
    </source>
</evidence>
<keyword evidence="6 11" id="KW-0067">ATP-binding</keyword>
<proteinExistence type="inferred from homology"/>
<evidence type="ECO:0000256" key="6">
    <source>
        <dbReference type="ARBA" id="ARBA00022840"/>
    </source>
</evidence>
<reference evidence="15" key="1">
    <citation type="submission" date="2024-01" db="EMBL/GenBank/DDBJ databases">
        <title>GRCr8: a new rat reference genome assembly contstructed from accurate long reads and long range scaffolding.</title>
        <authorList>
            <person name="Doris P.A."/>
            <person name="Kalbfleisch T."/>
            <person name="Li K."/>
            <person name="Howe K."/>
            <person name="Wood J."/>
        </authorList>
    </citation>
    <scope>NUCLEOTIDE SEQUENCE [LARGE SCALE GENOMIC DNA]</scope>
    <source>
        <strain evidence="15">Brown Norway</strain>
    </source>
</reference>
<feature type="region of interest" description="Disordered" evidence="12">
    <location>
        <begin position="464"/>
        <end position="486"/>
    </location>
</feature>
<dbReference type="HOGENOM" id="CLU_000288_157_7_1"/>
<organism evidence="15 16">
    <name type="scientific">Rattus norvegicus</name>
    <name type="common">Rat</name>
    <dbReference type="NCBI Taxonomy" id="10116"/>
    <lineage>
        <taxon>Eukaryota</taxon>
        <taxon>Metazoa</taxon>
        <taxon>Chordata</taxon>
        <taxon>Craniata</taxon>
        <taxon>Vertebrata</taxon>
        <taxon>Euteleostomi</taxon>
        <taxon>Mammalia</taxon>
        <taxon>Eutheria</taxon>
        <taxon>Euarchontoglires</taxon>
        <taxon>Glires</taxon>
        <taxon>Rodentia</taxon>
        <taxon>Myomorpha</taxon>
        <taxon>Muroidea</taxon>
        <taxon>Muridae</taxon>
        <taxon>Murinae</taxon>
        <taxon>Rattus</taxon>
    </lineage>
</organism>
<dbReference type="GO" id="GO:0005524">
    <property type="term" value="F:ATP binding"/>
    <property type="evidence" value="ECO:0007669"/>
    <property type="project" value="UniProtKB-UniRule"/>
</dbReference>
<feature type="region of interest" description="Disordered" evidence="12">
    <location>
        <begin position="370"/>
        <end position="422"/>
    </location>
</feature>
<dbReference type="PANTHER" id="PTHR24346:SF95">
    <property type="entry name" value="SPERM MOTILITY KINASE 3A"/>
    <property type="match status" value="1"/>
</dbReference>
<dbReference type="EC" id="2.7.11.1" evidence="1"/>
<evidence type="ECO:0000256" key="12">
    <source>
        <dbReference type="SAM" id="MobiDB-lite"/>
    </source>
</evidence>
<comment type="similarity">
    <text evidence="8">Belongs to the protein kinase superfamily. CAMK Ser/Thr protein kinase family. Smok subfamily.</text>
</comment>
<dbReference type="FunCoup" id="D3ZBS8">
    <property type="interactions" value="223"/>
</dbReference>
<dbReference type="Pfam" id="PF00069">
    <property type="entry name" value="Pkinase"/>
    <property type="match status" value="1"/>
</dbReference>
<dbReference type="CDD" id="cd14003">
    <property type="entry name" value="STKc_AMPK-like"/>
    <property type="match status" value="1"/>
</dbReference>
<dbReference type="InterPro" id="IPR017441">
    <property type="entry name" value="Protein_kinase_ATP_BS"/>
</dbReference>
<keyword evidence="16" id="KW-1185">Reference proteome</keyword>
<keyword evidence="5" id="KW-0418">Kinase</keyword>
<comment type="catalytic activity">
    <reaction evidence="9">
        <text>L-threonyl-[protein] + ATP = O-phospho-L-threonyl-[protein] + ADP + H(+)</text>
        <dbReference type="Rhea" id="RHEA:46608"/>
        <dbReference type="Rhea" id="RHEA-COMP:11060"/>
        <dbReference type="Rhea" id="RHEA-COMP:11605"/>
        <dbReference type="ChEBI" id="CHEBI:15378"/>
        <dbReference type="ChEBI" id="CHEBI:30013"/>
        <dbReference type="ChEBI" id="CHEBI:30616"/>
        <dbReference type="ChEBI" id="CHEBI:61977"/>
        <dbReference type="ChEBI" id="CHEBI:456216"/>
        <dbReference type="EC" id="2.7.11.1"/>
    </reaction>
</comment>
<dbReference type="PROSITE" id="PS50011">
    <property type="entry name" value="PROTEIN_KINASE_DOM"/>
    <property type="match status" value="1"/>
</dbReference>
<dbReference type="PhylomeDB" id="D3ZBS8"/>
<dbReference type="InterPro" id="IPR011009">
    <property type="entry name" value="Kinase-like_dom_sf"/>
</dbReference>
<evidence type="ECO:0000256" key="10">
    <source>
        <dbReference type="ARBA" id="ARBA00048679"/>
    </source>
</evidence>
<evidence type="ECO:0000256" key="13">
    <source>
        <dbReference type="SAM" id="SignalP"/>
    </source>
</evidence>
<dbReference type="Bgee" id="ENSRNOG00000024200">
    <property type="expression patterns" value="Expressed in testis"/>
</dbReference>
<gene>
    <name evidence="15 17" type="primary">Smokl5</name>
    <name evidence="17" type="synonym">LOC100365174</name>
    <name evidence="17" type="synonym">LOC690235</name>
</gene>
<dbReference type="SMART" id="SM00220">
    <property type="entry name" value="S_TKc"/>
    <property type="match status" value="1"/>
</dbReference>
<comment type="function">
    <text evidence="7">May play a role in sperm motility, especially in the regulation of flagellar function.</text>
</comment>
<dbReference type="PROSITE" id="PS00107">
    <property type="entry name" value="PROTEIN_KINASE_ATP"/>
    <property type="match status" value="1"/>
</dbReference>
<dbReference type="RGD" id="1582875">
    <property type="gene designation" value="Smokl5"/>
</dbReference>
<evidence type="ECO:0000313" key="16">
    <source>
        <dbReference type="Proteomes" id="UP000002494"/>
    </source>
</evidence>
<dbReference type="PaxDb" id="10116-ENSRNOP00000031231"/>
<evidence type="ECO:0000256" key="3">
    <source>
        <dbReference type="ARBA" id="ARBA00022679"/>
    </source>
</evidence>
<dbReference type="SMR" id="D3ZBS8"/>
<dbReference type="CDD" id="cd14337">
    <property type="entry name" value="UBA_MARK_Par1"/>
    <property type="match status" value="1"/>
</dbReference>
<dbReference type="AlphaFoldDB" id="D3ZBS8"/>
<keyword evidence="3" id="KW-0808">Transferase</keyword>
<keyword evidence="13" id="KW-0732">Signal</keyword>
<evidence type="ECO:0000256" key="2">
    <source>
        <dbReference type="ARBA" id="ARBA00022527"/>
    </source>
</evidence>
<feature type="domain" description="Protein kinase" evidence="14">
    <location>
        <begin position="56"/>
        <end position="304"/>
    </location>
</feature>
<evidence type="ECO:0000256" key="11">
    <source>
        <dbReference type="PROSITE-ProRule" id="PRU10141"/>
    </source>
</evidence>
<keyword evidence="4 11" id="KW-0547">Nucleotide-binding</keyword>
<evidence type="ECO:0000256" key="5">
    <source>
        <dbReference type="ARBA" id="ARBA00022777"/>
    </source>
</evidence>
<evidence type="ECO:0000256" key="7">
    <source>
        <dbReference type="ARBA" id="ARBA00037391"/>
    </source>
</evidence>
<dbReference type="PANTHER" id="PTHR24346">
    <property type="entry name" value="MAP/MICROTUBULE AFFINITY-REGULATING KINASE"/>
    <property type="match status" value="1"/>
</dbReference>
<protein>
    <recommendedName>
        <fullName evidence="1">non-specific serine/threonine protein kinase</fullName>
        <ecNumber evidence="1">2.7.11.1</ecNumber>
    </recommendedName>
</protein>
<dbReference type="GeneTree" id="ENSGT00940000160886"/>
<dbReference type="Gene3D" id="1.10.510.10">
    <property type="entry name" value="Transferase(Phosphotransferase) domain 1"/>
    <property type="match status" value="1"/>
</dbReference>
<feature type="binding site" evidence="11">
    <location>
        <position position="90"/>
    </location>
    <ligand>
        <name>ATP</name>
        <dbReference type="ChEBI" id="CHEBI:30616"/>
    </ligand>
</feature>
<evidence type="ECO:0000256" key="4">
    <source>
        <dbReference type="ARBA" id="ARBA00022741"/>
    </source>
</evidence>
<dbReference type="PROSITE" id="PS00108">
    <property type="entry name" value="PROTEIN_KINASE_ST"/>
    <property type="match status" value="1"/>
</dbReference>
<comment type="catalytic activity">
    <reaction evidence="10">
        <text>L-seryl-[protein] + ATP = O-phospho-L-seryl-[protein] + ADP + H(+)</text>
        <dbReference type="Rhea" id="RHEA:17989"/>
        <dbReference type="Rhea" id="RHEA-COMP:9863"/>
        <dbReference type="Rhea" id="RHEA-COMP:11604"/>
        <dbReference type="ChEBI" id="CHEBI:15378"/>
        <dbReference type="ChEBI" id="CHEBI:29999"/>
        <dbReference type="ChEBI" id="CHEBI:30616"/>
        <dbReference type="ChEBI" id="CHEBI:83421"/>
        <dbReference type="ChEBI" id="CHEBI:456216"/>
        <dbReference type="EC" id="2.7.11.1"/>
    </reaction>
</comment>
<dbReference type="InterPro" id="IPR008271">
    <property type="entry name" value="Ser/Thr_kinase_AS"/>
</dbReference>
<feature type="signal peptide" evidence="13">
    <location>
        <begin position="1"/>
        <end position="33"/>
    </location>
</feature>
<feature type="chain" id="PRO_5046135463" description="non-specific serine/threonine protein kinase" evidence="13">
    <location>
        <begin position="34"/>
        <end position="531"/>
    </location>
</feature>
<dbReference type="InParanoid" id="D3ZBS8"/>
<dbReference type="InterPro" id="IPR000719">
    <property type="entry name" value="Prot_kinase_dom"/>
</dbReference>
<reference evidence="15" key="2">
    <citation type="submission" date="2025-08" db="UniProtKB">
        <authorList>
            <consortium name="Ensembl"/>
        </authorList>
    </citation>
    <scope>IDENTIFICATION</scope>
    <source>
        <strain evidence="15">Brown Norway</strain>
    </source>
</reference>
<dbReference type="OMA" id="ARRIFWQ"/>
<name>D3ZBS8_RAT</name>